<dbReference type="NCBIfam" id="NF005309">
    <property type="entry name" value="PRK06841.1"/>
    <property type="match status" value="1"/>
</dbReference>
<dbReference type="CDD" id="cd05233">
    <property type="entry name" value="SDR_c"/>
    <property type="match status" value="1"/>
</dbReference>
<dbReference type="Proteomes" id="UP000193228">
    <property type="component" value="Unassembled WGS sequence"/>
</dbReference>
<keyword evidence="4" id="KW-1185">Reference proteome</keyword>
<dbReference type="PRINTS" id="PR00080">
    <property type="entry name" value="SDRFAMILY"/>
</dbReference>
<organism evidence="3 4">
    <name type="scientific">Paraburkholderia susongensis</name>
    <dbReference type="NCBI Taxonomy" id="1515439"/>
    <lineage>
        <taxon>Bacteria</taxon>
        <taxon>Pseudomonadati</taxon>
        <taxon>Pseudomonadota</taxon>
        <taxon>Betaproteobacteria</taxon>
        <taxon>Burkholderiales</taxon>
        <taxon>Burkholderiaceae</taxon>
        <taxon>Paraburkholderia</taxon>
    </lineage>
</organism>
<evidence type="ECO:0000256" key="2">
    <source>
        <dbReference type="ARBA" id="ARBA00023002"/>
    </source>
</evidence>
<dbReference type="RefSeq" id="WP_085489287.1">
    <property type="nucleotide sequence ID" value="NZ_FXAT01000016.1"/>
</dbReference>
<dbReference type="PANTHER" id="PTHR42760:SF115">
    <property type="entry name" value="3-OXOACYL-[ACYL-CARRIER-PROTEIN] REDUCTASE FABG"/>
    <property type="match status" value="1"/>
</dbReference>
<dbReference type="STRING" id="1515439.SAMN06265784_11639"/>
<sequence length="252" mass="26353">MPGSFQQAFDFSHKVVMVTGGASGIGFAIATQFVAQGAKVALIDTSDDVERVAASFANGSAGWHGDVSDEARTETIVAEAIARFGHIDVLINNAGVGLIEKAEAMSTALWDKTMSVNLKGPFLYSRAVGRHMLGRGAGRIVNMASQAALVGLDKHLAYSASKAALLGMTRVLAGEWGPHGITVNAISPTVVETELGRRAWAGEVGAQFKRKIPSGRFAQPDEIAYAALYLASDAAGMINGENLVIDGGYTSQ</sequence>
<proteinExistence type="inferred from homology"/>
<dbReference type="PROSITE" id="PS00061">
    <property type="entry name" value="ADH_SHORT"/>
    <property type="match status" value="1"/>
</dbReference>
<evidence type="ECO:0000313" key="3">
    <source>
        <dbReference type="EMBL" id="SMG60374.1"/>
    </source>
</evidence>
<dbReference type="SUPFAM" id="SSF51735">
    <property type="entry name" value="NAD(P)-binding Rossmann-fold domains"/>
    <property type="match status" value="1"/>
</dbReference>
<dbReference type="FunFam" id="3.40.50.720:FF:000084">
    <property type="entry name" value="Short-chain dehydrogenase reductase"/>
    <property type="match status" value="1"/>
</dbReference>
<dbReference type="InterPro" id="IPR020904">
    <property type="entry name" value="Sc_DH/Rdtase_CS"/>
</dbReference>
<dbReference type="OrthoDB" id="8653364at2"/>
<comment type="similarity">
    <text evidence="1">Belongs to the short-chain dehydrogenases/reductases (SDR) family.</text>
</comment>
<dbReference type="AlphaFoldDB" id="A0A1X7M3Q5"/>
<dbReference type="PANTHER" id="PTHR42760">
    <property type="entry name" value="SHORT-CHAIN DEHYDROGENASES/REDUCTASES FAMILY MEMBER"/>
    <property type="match status" value="1"/>
</dbReference>
<dbReference type="InterPro" id="IPR002347">
    <property type="entry name" value="SDR_fam"/>
</dbReference>
<protein>
    <submittedName>
        <fullName evidence="3">2-deoxy-D-gluconate 3-dehydrogenase</fullName>
    </submittedName>
</protein>
<evidence type="ECO:0000256" key="1">
    <source>
        <dbReference type="ARBA" id="ARBA00006484"/>
    </source>
</evidence>
<dbReference type="EMBL" id="FXAT01000016">
    <property type="protein sequence ID" value="SMG60374.1"/>
    <property type="molecule type" value="Genomic_DNA"/>
</dbReference>
<dbReference type="NCBIfam" id="NF005559">
    <property type="entry name" value="PRK07231.1"/>
    <property type="match status" value="1"/>
</dbReference>
<dbReference type="Pfam" id="PF13561">
    <property type="entry name" value="adh_short_C2"/>
    <property type="match status" value="1"/>
</dbReference>
<evidence type="ECO:0000313" key="4">
    <source>
        <dbReference type="Proteomes" id="UP000193228"/>
    </source>
</evidence>
<name>A0A1X7M3Q5_9BURK</name>
<keyword evidence="2" id="KW-0560">Oxidoreductase</keyword>
<dbReference type="Gene3D" id="3.40.50.720">
    <property type="entry name" value="NAD(P)-binding Rossmann-like Domain"/>
    <property type="match status" value="1"/>
</dbReference>
<reference evidence="4" key="1">
    <citation type="submission" date="2017-04" db="EMBL/GenBank/DDBJ databases">
        <authorList>
            <person name="Varghese N."/>
            <person name="Submissions S."/>
        </authorList>
    </citation>
    <scope>NUCLEOTIDE SEQUENCE [LARGE SCALE GENOMIC DNA]</scope>
    <source>
        <strain evidence="4">LMG 29540</strain>
    </source>
</reference>
<gene>
    <name evidence="3" type="ORF">SAMN06265784_11639</name>
</gene>
<accession>A0A1X7M3Q5</accession>
<dbReference type="InterPro" id="IPR036291">
    <property type="entry name" value="NAD(P)-bd_dom_sf"/>
</dbReference>
<dbReference type="GO" id="GO:0016616">
    <property type="term" value="F:oxidoreductase activity, acting on the CH-OH group of donors, NAD or NADP as acceptor"/>
    <property type="evidence" value="ECO:0007669"/>
    <property type="project" value="TreeGrafter"/>
</dbReference>
<dbReference type="PRINTS" id="PR00081">
    <property type="entry name" value="GDHRDH"/>
</dbReference>